<dbReference type="GO" id="GO:0008168">
    <property type="term" value="F:methyltransferase activity"/>
    <property type="evidence" value="ECO:0007669"/>
    <property type="project" value="UniProtKB-KW"/>
</dbReference>
<name>A0A0P0D748_9FLAO</name>
<keyword evidence="4" id="KW-1185">Reference proteome</keyword>
<keyword evidence="3" id="KW-0808">Transferase</keyword>
<gene>
    <name evidence="2" type="ORF">APS56_02535</name>
    <name evidence="3" type="ORF">APS56_06865</name>
</gene>
<dbReference type="SUPFAM" id="SSF54593">
    <property type="entry name" value="Glyoxalase/Bleomycin resistance protein/Dihydroxybiphenyl dioxygenase"/>
    <property type="match status" value="1"/>
</dbReference>
<dbReference type="InterPro" id="IPR029068">
    <property type="entry name" value="Glyas_Bleomycin-R_OHBP_Dase"/>
</dbReference>
<dbReference type="PANTHER" id="PTHR33990:SF4">
    <property type="entry name" value="PHNB-LIKE DOMAIN-CONTAINING PROTEIN"/>
    <property type="match status" value="1"/>
</dbReference>
<dbReference type="KEGG" id="ahz:APS56_06865"/>
<evidence type="ECO:0000313" key="2">
    <source>
        <dbReference type="EMBL" id="ALJ04096.1"/>
    </source>
</evidence>
<sequence length="132" mass="15397">MKQQITTFLTFQKNNAEEAMNFYVDLFNNSEIIEVQRYGKDGPGTEGTIIRAIFELNGKQFLCSDSFIQHDWNFTPAVSNWVECENDKEIEQLFKKLSENGDVKMPLDNYGFSKQFAFVEDRFGVSWQLNLE</sequence>
<dbReference type="KEGG" id="ahz:APS56_02535"/>
<dbReference type="AlphaFoldDB" id="A0A0P0D748"/>
<dbReference type="RefSeq" id="WP_054724477.1">
    <property type="nucleotide sequence ID" value="NZ_CP012898.1"/>
</dbReference>
<dbReference type="STRING" id="1736674.APS56_02535"/>
<dbReference type="PANTHER" id="PTHR33990">
    <property type="entry name" value="PROTEIN YJDN-RELATED"/>
    <property type="match status" value="1"/>
</dbReference>
<dbReference type="EMBL" id="CP012898">
    <property type="protein sequence ID" value="ALJ06776.1"/>
    <property type="molecule type" value="Genomic_DNA"/>
</dbReference>
<dbReference type="OrthoDB" id="9795306at2"/>
<dbReference type="EMBL" id="CP012898">
    <property type="protein sequence ID" value="ALJ04096.1"/>
    <property type="molecule type" value="Genomic_DNA"/>
</dbReference>
<dbReference type="PATRIC" id="fig|1736674.3.peg.1403"/>
<dbReference type="InterPro" id="IPR028973">
    <property type="entry name" value="PhnB-like"/>
</dbReference>
<dbReference type="GO" id="GO:0032259">
    <property type="term" value="P:methylation"/>
    <property type="evidence" value="ECO:0007669"/>
    <property type="project" value="UniProtKB-KW"/>
</dbReference>
<evidence type="ECO:0000313" key="4">
    <source>
        <dbReference type="Proteomes" id="UP000057981"/>
    </source>
</evidence>
<reference evidence="3 4" key="1">
    <citation type="submission" date="2015-10" db="EMBL/GenBank/DDBJ databases">
        <authorList>
            <person name="Gilbert D.G."/>
        </authorList>
    </citation>
    <scope>NUCLEOTIDE SEQUENCE [LARGE SCALE GENOMIC DNA]</scope>
    <source>
        <strain evidence="4">HZ-22</strain>
        <strain evidence="3">HZ22</strain>
    </source>
</reference>
<keyword evidence="3" id="KW-0489">Methyltransferase</keyword>
<dbReference type="Pfam" id="PF06983">
    <property type="entry name" value="3-dmu-9_3-mt"/>
    <property type="match status" value="1"/>
</dbReference>
<dbReference type="PIRSF" id="PIRSF021700">
    <property type="entry name" value="3_dmu_93_MTrfase"/>
    <property type="match status" value="1"/>
</dbReference>
<dbReference type="Gene3D" id="3.30.720.110">
    <property type="match status" value="1"/>
</dbReference>
<dbReference type="InterPro" id="IPR009725">
    <property type="entry name" value="3_dmu_93_MTrfase"/>
</dbReference>
<accession>A0A0P0D748</accession>
<feature type="domain" description="PhnB-like" evidence="1">
    <location>
        <begin position="3"/>
        <end position="129"/>
    </location>
</feature>
<organism evidence="3 4">
    <name type="scientific">Pseudalgibacter alginicilyticus</name>
    <dbReference type="NCBI Taxonomy" id="1736674"/>
    <lineage>
        <taxon>Bacteria</taxon>
        <taxon>Pseudomonadati</taxon>
        <taxon>Bacteroidota</taxon>
        <taxon>Flavobacteriia</taxon>
        <taxon>Flavobacteriales</taxon>
        <taxon>Flavobacteriaceae</taxon>
        <taxon>Pseudalgibacter</taxon>
    </lineage>
</organism>
<dbReference type="CDD" id="cd06588">
    <property type="entry name" value="PhnB_like"/>
    <property type="match status" value="1"/>
</dbReference>
<dbReference type="Gene3D" id="3.30.720.100">
    <property type="match status" value="1"/>
</dbReference>
<evidence type="ECO:0000313" key="3">
    <source>
        <dbReference type="EMBL" id="ALJ06776.1"/>
    </source>
</evidence>
<evidence type="ECO:0000259" key="1">
    <source>
        <dbReference type="Pfam" id="PF06983"/>
    </source>
</evidence>
<protein>
    <submittedName>
        <fullName evidence="3">3-demethylubiquinone-9 3-methyltransferase</fullName>
    </submittedName>
</protein>
<keyword evidence="3" id="KW-0830">Ubiquinone</keyword>
<proteinExistence type="predicted"/>
<dbReference type="Proteomes" id="UP000057981">
    <property type="component" value="Chromosome"/>
</dbReference>